<accession>A0A4Y3PC10</accession>
<keyword evidence="2" id="KW-1185">Reference proteome</keyword>
<dbReference type="Proteomes" id="UP000316882">
    <property type="component" value="Unassembled WGS sequence"/>
</dbReference>
<evidence type="ECO:0000313" key="2">
    <source>
        <dbReference type="Proteomes" id="UP000316882"/>
    </source>
</evidence>
<sequence length="57" mass="6322">MGAAVLLIVCRQPDEAAREMQAGNIDTDELAFHSMKKPADRMGRLVAFFLPDFTARV</sequence>
<reference evidence="1 2" key="1">
    <citation type="submission" date="2019-06" db="EMBL/GenBank/DDBJ databases">
        <title>Whole genome shotgun sequence of Brevibacillus parabrevis NBRC 12334.</title>
        <authorList>
            <person name="Hosoyama A."/>
            <person name="Uohara A."/>
            <person name="Ohji S."/>
            <person name="Ichikawa N."/>
        </authorList>
    </citation>
    <scope>NUCLEOTIDE SEQUENCE [LARGE SCALE GENOMIC DNA]</scope>
    <source>
        <strain evidence="1 2">NBRC 12334</strain>
    </source>
</reference>
<protein>
    <submittedName>
        <fullName evidence="1">Uncharacterized protein</fullName>
    </submittedName>
</protein>
<dbReference type="EMBL" id="BJMH01000002">
    <property type="protein sequence ID" value="GEB31014.1"/>
    <property type="molecule type" value="Genomic_DNA"/>
</dbReference>
<evidence type="ECO:0000313" key="1">
    <source>
        <dbReference type="EMBL" id="GEB31014.1"/>
    </source>
</evidence>
<gene>
    <name evidence="1" type="ORF">BPA01_05940</name>
</gene>
<proteinExistence type="predicted"/>
<dbReference type="AlphaFoldDB" id="A0A4Y3PC10"/>
<organism evidence="1 2">
    <name type="scientific">Brevibacillus parabrevis</name>
    <dbReference type="NCBI Taxonomy" id="54914"/>
    <lineage>
        <taxon>Bacteria</taxon>
        <taxon>Bacillati</taxon>
        <taxon>Bacillota</taxon>
        <taxon>Bacilli</taxon>
        <taxon>Bacillales</taxon>
        <taxon>Paenibacillaceae</taxon>
        <taxon>Brevibacillus</taxon>
    </lineage>
</organism>
<name>A0A4Y3PC10_BREPA</name>
<comment type="caution">
    <text evidence="1">The sequence shown here is derived from an EMBL/GenBank/DDBJ whole genome shotgun (WGS) entry which is preliminary data.</text>
</comment>